<dbReference type="AlphaFoldDB" id="A0A532V4E3"/>
<dbReference type="Proteomes" id="UP000317778">
    <property type="component" value="Unassembled WGS sequence"/>
</dbReference>
<dbReference type="GO" id="GO:0001682">
    <property type="term" value="P:tRNA 5'-leader removal"/>
    <property type="evidence" value="ECO:0007669"/>
    <property type="project" value="UniProtKB-UniRule"/>
</dbReference>
<sequence>MGVRLKLNTARSESLPRSEILRGDRGIRAVLAAAPLSSGTLMAYFIEGPRRRVAFFVPKGIGKAVARNRYKRRMREIYRRMKRKFPEGVIIFRLKNEAEKDELCRSFLLCAQKLRGKGA</sequence>
<dbReference type="InterPro" id="IPR000100">
    <property type="entry name" value="RNase_P"/>
</dbReference>
<keyword evidence="4 6" id="KW-0378">Hydrolase</keyword>
<evidence type="ECO:0000256" key="5">
    <source>
        <dbReference type="ARBA" id="ARBA00022884"/>
    </source>
</evidence>
<keyword evidence="3 6" id="KW-0255">Endonuclease</keyword>
<keyword evidence="1 6" id="KW-0819">tRNA processing</keyword>
<evidence type="ECO:0000256" key="1">
    <source>
        <dbReference type="ARBA" id="ARBA00022694"/>
    </source>
</evidence>
<protein>
    <recommendedName>
        <fullName evidence="6">Ribonuclease P protein component</fullName>
        <shortName evidence="6">RNase P protein</shortName>
        <shortName evidence="6">RNaseP protein</shortName>
        <ecNumber evidence="6">3.1.26.5</ecNumber>
    </recommendedName>
    <alternativeName>
        <fullName evidence="6">Protein C5</fullName>
    </alternativeName>
</protein>
<dbReference type="EMBL" id="NJBO01000011">
    <property type="protein sequence ID" value="TKJ42073.1"/>
    <property type="molecule type" value="Genomic_DNA"/>
</dbReference>
<evidence type="ECO:0000256" key="2">
    <source>
        <dbReference type="ARBA" id="ARBA00022722"/>
    </source>
</evidence>
<accession>A0A532V4E3</accession>
<gene>
    <name evidence="6" type="primary">rnpA</name>
    <name evidence="7" type="ORF">CEE36_07570</name>
</gene>
<dbReference type="EC" id="3.1.26.5" evidence="6"/>
<reference evidence="7 8" key="1">
    <citation type="submission" date="2017-06" db="EMBL/GenBank/DDBJ databases">
        <title>Novel microbial phyla capable of carbon fixation and sulfur reduction in deep-sea sediments.</title>
        <authorList>
            <person name="Huang J."/>
            <person name="Baker B."/>
            <person name="Wang Y."/>
        </authorList>
    </citation>
    <scope>NUCLEOTIDE SEQUENCE [LARGE SCALE GENOMIC DNA]</scope>
    <source>
        <strain evidence="7">B3_TA06</strain>
    </source>
</reference>
<evidence type="ECO:0000256" key="3">
    <source>
        <dbReference type="ARBA" id="ARBA00022759"/>
    </source>
</evidence>
<dbReference type="InterPro" id="IPR020568">
    <property type="entry name" value="Ribosomal_Su5_D2-typ_SF"/>
</dbReference>
<dbReference type="HAMAP" id="MF_00227">
    <property type="entry name" value="RNase_P"/>
    <property type="match status" value="1"/>
</dbReference>
<comment type="catalytic activity">
    <reaction evidence="6">
        <text>Endonucleolytic cleavage of RNA, removing 5'-extranucleotides from tRNA precursor.</text>
        <dbReference type="EC" id="3.1.26.5"/>
    </reaction>
</comment>
<keyword evidence="2 6" id="KW-0540">Nuclease</keyword>
<dbReference type="Pfam" id="PF00825">
    <property type="entry name" value="Ribonuclease_P"/>
    <property type="match status" value="1"/>
</dbReference>
<dbReference type="SUPFAM" id="SSF54211">
    <property type="entry name" value="Ribosomal protein S5 domain 2-like"/>
    <property type="match status" value="1"/>
</dbReference>
<proteinExistence type="inferred from homology"/>
<keyword evidence="5 6" id="KW-0694">RNA-binding</keyword>
<name>A0A532V4E3_UNCT6</name>
<comment type="caution">
    <text evidence="7">The sequence shown here is derived from an EMBL/GenBank/DDBJ whole genome shotgun (WGS) entry which is preliminary data.</text>
</comment>
<dbReference type="GO" id="GO:0000049">
    <property type="term" value="F:tRNA binding"/>
    <property type="evidence" value="ECO:0007669"/>
    <property type="project" value="UniProtKB-UniRule"/>
</dbReference>
<evidence type="ECO:0000256" key="4">
    <source>
        <dbReference type="ARBA" id="ARBA00022801"/>
    </source>
</evidence>
<evidence type="ECO:0000256" key="6">
    <source>
        <dbReference type="HAMAP-Rule" id="MF_00227"/>
    </source>
</evidence>
<comment type="function">
    <text evidence="6">RNaseP catalyzes the removal of the 5'-leader sequence from pre-tRNA to produce the mature 5'-terminus. It can also cleave other RNA substrates such as 4.5S RNA. The protein component plays an auxiliary but essential role in vivo by binding to the 5'-leader sequence and broadening the substrate specificity of the ribozyme.</text>
</comment>
<dbReference type="GO" id="GO:0004526">
    <property type="term" value="F:ribonuclease P activity"/>
    <property type="evidence" value="ECO:0007669"/>
    <property type="project" value="UniProtKB-UniRule"/>
</dbReference>
<organism evidence="7 8">
    <name type="scientific">candidate division TA06 bacterium B3_TA06</name>
    <dbReference type="NCBI Taxonomy" id="2012487"/>
    <lineage>
        <taxon>Bacteria</taxon>
        <taxon>Bacteria division TA06</taxon>
    </lineage>
</organism>
<evidence type="ECO:0000313" key="7">
    <source>
        <dbReference type="EMBL" id="TKJ42073.1"/>
    </source>
</evidence>
<evidence type="ECO:0000313" key="8">
    <source>
        <dbReference type="Proteomes" id="UP000317778"/>
    </source>
</evidence>
<dbReference type="InterPro" id="IPR014721">
    <property type="entry name" value="Ribsml_uS5_D2-typ_fold_subgr"/>
</dbReference>
<comment type="subunit">
    <text evidence="6">Consists of a catalytic RNA component (M1 or rnpB) and a protein subunit.</text>
</comment>
<dbReference type="Gene3D" id="3.30.230.10">
    <property type="match status" value="1"/>
</dbReference>
<comment type="similarity">
    <text evidence="6">Belongs to the RnpA family.</text>
</comment>